<dbReference type="AlphaFoldDB" id="A0AAE1SB43"/>
<sequence>MRVDIDNIPSSKTTHGCILHGWSMYEGPFCFKNASADDSADPIFPVLGYNHSSANKKVGSAAISGGIV</sequence>
<dbReference type="Proteomes" id="UP001291623">
    <property type="component" value="Unassembled WGS sequence"/>
</dbReference>
<dbReference type="EMBL" id="JAVYJV010000007">
    <property type="protein sequence ID" value="KAK4366447.1"/>
    <property type="molecule type" value="Genomic_DNA"/>
</dbReference>
<comment type="caution">
    <text evidence="1">The sequence shown here is derived from an EMBL/GenBank/DDBJ whole genome shotgun (WGS) entry which is preliminary data.</text>
</comment>
<evidence type="ECO:0000313" key="2">
    <source>
        <dbReference type="Proteomes" id="UP001291623"/>
    </source>
</evidence>
<accession>A0AAE1SB43</accession>
<evidence type="ECO:0000313" key="1">
    <source>
        <dbReference type="EMBL" id="KAK4366447.1"/>
    </source>
</evidence>
<name>A0AAE1SB43_9SOLA</name>
<organism evidence="1 2">
    <name type="scientific">Anisodus tanguticus</name>
    <dbReference type="NCBI Taxonomy" id="243964"/>
    <lineage>
        <taxon>Eukaryota</taxon>
        <taxon>Viridiplantae</taxon>
        <taxon>Streptophyta</taxon>
        <taxon>Embryophyta</taxon>
        <taxon>Tracheophyta</taxon>
        <taxon>Spermatophyta</taxon>
        <taxon>Magnoliopsida</taxon>
        <taxon>eudicotyledons</taxon>
        <taxon>Gunneridae</taxon>
        <taxon>Pentapetalae</taxon>
        <taxon>asterids</taxon>
        <taxon>lamiids</taxon>
        <taxon>Solanales</taxon>
        <taxon>Solanaceae</taxon>
        <taxon>Solanoideae</taxon>
        <taxon>Hyoscyameae</taxon>
        <taxon>Anisodus</taxon>
    </lineage>
</organism>
<keyword evidence="2" id="KW-1185">Reference proteome</keyword>
<gene>
    <name evidence="1" type="ORF">RND71_014327</name>
</gene>
<protein>
    <submittedName>
        <fullName evidence="1">Uncharacterized protein</fullName>
    </submittedName>
</protein>
<reference evidence="1" key="1">
    <citation type="submission" date="2023-12" db="EMBL/GenBank/DDBJ databases">
        <title>Genome assembly of Anisodus tanguticus.</title>
        <authorList>
            <person name="Wang Y.-J."/>
        </authorList>
    </citation>
    <scope>NUCLEOTIDE SEQUENCE</scope>
    <source>
        <strain evidence="1">KB-2021</strain>
        <tissue evidence="1">Leaf</tissue>
    </source>
</reference>
<proteinExistence type="predicted"/>